<reference evidence="2" key="1">
    <citation type="submission" date="2016-10" db="EMBL/GenBank/DDBJ databases">
        <authorList>
            <person name="Varghese N."/>
            <person name="Submissions S."/>
        </authorList>
    </citation>
    <scope>NUCLEOTIDE SEQUENCE [LARGE SCALE GENOMIC DNA]</scope>
    <source>
        <strain evidence="2">DSM 45843</strain>
    </source>
</reference>
<proteinExistence type="predicted"/>
<name>A0A1H0PYW5_9ACTN</name>
<dbReference type="OrthoDB" id="5188698at2"/>
<dbReference type="EMBL" id="FNIR01000010">
    <property type="protein sequence ID" value="SDP10234.1"/>
    <property type="molecule type" value="Genomic_DNA"/>
</dbReference>
<keyword evidence="2" id="KW-1185">Reference proteome</keyword>
<evidence type="ECO:0008006" key="3">
    <source>
        <dbReference type="Google" id="ProtNLM"/>
    </source>
</evidence>
<evidence type="ECO:0000313" key="2">
    <source>
        <dbReference type="Proteomes" id="UP000199088"/>
    </source>
</evidence>
<dbReference type="STRING" id="1052260.SAMN05660199_03155"/>
<sequence length="231" mass="25300">MVTVCLDDADAARPHIEATAPDHPSLVDPGHRMDALFGVVNVPSVVWVDEEGTVVRPPEPGWPGFPRTLPEGFGVLPAMGKTKETPEVDQRALLNSGQDRAGYAAALRDWVEHGAASRYALSPDEVVARSRPAPPEASWAAAHFELAQHLWQAGRRDLAIPHFNASHLLQPDNWTYRRQAWSLVAQERDGGPLGRFAQGPLAGQEADWPFESDFASDLAQLGEGEYYPRTL</sequence>
<accession>A0A1H0PYW5</accession>
<gene>
    <name evidence="1" type="ORF">SAMN05660199_03155</name>
</gene>
<evidence type="ECO:0000313" key="1">
    <source>
        <dbReference type="EMBL" id="SDP10234.1"/>
    </source>
</evidence>
<dbReference type="AlphaFoldDB" id="A0A1H0PYW5"/>
<protein>
    <recommendedName>
        <fullName evidence="3">TlpA family protein disulfide reductase</fullName>
    </recommendedName>
</protein>
<organism evidence="1 2">
    <name type="scientific">Klenkia soli</name>
    <dbReference type="NCBI Taxonomy" id="1052260"/>
    <lineage>
        <taxon>Bacteria</taxon>
        <taxon>Bacillati</taxon>
        <taxon>Actinomycetota</taxon>
        <taxon>Actinomycetes</taxon>
        <taxon>Geodermatophilales</taxon>
        <taxon>Geodermatophilaceae</taxon>
        <taxon>Klenkia</taxon>
    </lineage>
</organism>
<dbReference type="Proteomes" id="UP000199088">
    <property type="component" value="Unassembled WGS sequence"/>
</dbReference>